<keyword evidence="5" id="KW-1185">Reference proteome</keyword>
<dbReference type="GO" id="GO:0005737">
    <property type="term" value="C:cytoplasm"/>
    <property type="evidence" value="ECO:0007669"/>
    <property type="project" value="TreeGrafter"/>
</dbReference>
<organism evidence="4 5">
    <name type="scientific">Pseudogemmobacter humi</name>
    <dbReference type="NCBI Taxonomy" id="2483812"/>
    <lineage>
        <taxon>Bacteria</taxon>
        <taxon>Pseudomonadati</taxon>
        <taxon>Pseudomonadota</taxon>
        <taxon>Alphaproteobacteria</taxon>
        <taxon>Rhodobacterales</taxon>
        <taxon>Paracoccaceae</taxon>
        <taxon>Pseudogemmobacter</taxon>
    </lineage>
</organism>
<evidence type="ECO:0000256" key="2">
    <source>
        <dbReference type="ARBA" id="ARBA00022692"/>
    </source>
</evidence>
<dbReference type="OrthoDB" id="1997677at2"/>
<keyword evidence="3" id="KW-1133">Transmembrane helix</keyword>
<gene>
    <name evidence="4" type="ORF">XINFAN_01232</name>
</gene>
<dbReference type="AlphaFoldDB" id="A0A3P5WLX2"/>
<accession>A0A3P5WLX2</accession>
<proteinExistence type="predicted"/>
<dbReference type="EMBL" id="UXAW01000051">
    <property type="protein sequence ID" value="VDC24543.1"/>
    <property type="molecule type" value="Genomic_DNA"/>
</dbReference>
<dbReference type="Pfam" id="PF13704">
    <property type="entry name" value="Glyco_tranf_2_4"/>
    <property type="match status" value="1"/>
</dbReference>
<keyword evidence="3" id="KW-0472">Membrane</keyword>
<dbReference type="GO" id="GO:0016020">
    <property type="term" value="C:membrane"/>
    <property type="evidence" value="ECO:0007669"/>
    <property type="project" value="UniProtKB-SubCell"/>
</dbReference>
<protein>
    <recommendedName>
        <fullName evidence="6">Glycosyl transferase family 2</fullName>
    </recommendedName>
</protein>
<dbReference type="PANTHER" id="PTHR21461">
    <property type="entry name" value="GLYCOSYLTRANSFERASE FAMILY 92 PROTEIN"/>
    <property type="match status" value="1"/>
</dbReference>
<evidence type="ECO:0000313" key="5">
    <source>
        <dbReference type="Proteomes" id="UP000277498"/>
    </source>
</evidence>
<evidence type="ECO:0000256" key="3">
    <source>
        <dbReference type="ARBA" id="ARBA00022989"/>
    </source>
</evidence>
<sequence>MSPVPAQPGRSRRAIVSSMRNEGLWLLEWLAYHKAIGFDPIFVASNDCTDGSDLMLARLDEMGEVIHLPHTPPEGVSPQEAGCDLALAHPAMAEVEWLLHIDADEFLNVTCGQGRVGDLLAAVGEADCITITWKMFGSGGRRLWEGGGVLDSFTLAEGRLRRQRQPLGKCLFRPDRFGRIFAHLPKAPRSADVVLKNTKGEPMPAGALFHDRLVRHKAAPPRLFTWQNAAINHYAIRSLDVFLLKNHRGDGLGMEHQKYLCGSPFWINADRNEAPDETILRHLPATQEILARLRADPRLAQLEAGAFEAFRDLRQRLLIEETRYGWNDPPPTVAEEEPEEER</sequence>
<evidence type="ECO:0000256" key="1">
    <source>
        <dbReference type="ARBA" id="ARBA00004167"/>
    </source>
</evidence>
<dbReference type="RefSeq" id="WP_124085658.1">
    <property type="nucleotide sequence ID" value="NZ_UXAW01000051.1"/>
</dbReference>
<evidence type="ECO:0008006" key="6">
    <source>
        <dbReference type="Google" id="ProtNLM"/>
    </source>
</evidence>
<keyword evidence="2" id="KW-0812">Transmembrane</keyword>
<evidence type="ECO:0000313" key="4">
    <source>
        <dbReference type="EMBL" id="VDC24543.1"/>
    </source>
</evidence>
<reference evidence="4 5" key="1">
    <citation type="submission" date="2018-11" db="EMBL/GenBank/DDBJ databases">
        <authorList>
            <person name="Criscuolo A."/>
        </authorList>
    </citation>
    <scope>NUCLEOTIDE SEQUENCE [LARGE SCALE GENOMIC DNA]</scope>
    <source>
        <strain evidence="4">ACIP111625</strain>
    </source>
</reference>
<dbReference type="PANTHER" id="PTHR21461:SF69">
    <property type="entry name" value="GLYCOSYLTRANSFERASE FAMILY 92 PROTEIN"/>
    <property type="match status" value="1"/>
</dbReference>
<dbReference type="Proteomes" id="UP000277498">
    <property type="component" value="Unassembled WGS sequence"/>
</dbReference>
<comment type="subcellular location">
    <subcellularLocation>
        <location evidence="1">Membrane</location>
        <topology evidence="1">Single-pass membrane protein</topology>
    </subcellularLocation>
</comment>
<dbReference type="GO" id="GO:0016757">
    <property type="term" value="F:glycosyltransferase activity"/>
    <property type="evidence" value="ECO:0007669"/>
    <property type="project" value="TreeGrafter"/>
</dbReference>
<name>A0A3P5WLX2_9RHOB</name>